<feature type="signal peptide" evidence="7">
    <location>
        <begin position="1"/>
        <end position="21"/>
    </location>
</feature>
<keyword evidence="4 7" id="KW-0560">Oxidoreductase</keyword>
<dbReference type="GO" id="GO:0004601">
    <property type="term" value="F:peroxidase activity"/>
    <property type="evidence" value="ECO:0007669"/>
    <property type="project" value="UniProtKB-KW"/>
</dbReference>
<comment type="similarity">
    <text evidence="6">Belongs to the peroxidase family.</text>
</comment>
<dbReference type="InterPro" id="IPR010255">
    <property type="entry name" value="Haem_peroxidase_sf"/>
</dbReference>
<sequence>MFEWCQMLLIPLLASLVPAHAYIWPSPRLDALESIRYDSGGHNSLNISDLIVPCDLFSFSPSPSGRLNVADWIRTVIPAAGSLVIEEAHLHQAYHDMATHNVVDGTGGLDASIRFPEEQARSENAGDGFSNTLAILLPHSNRYVSIADVVALGAIMAFENCGGPELAFRGGRLDAGEPNVPGVPQPQQDLQQHIDMFARQGFTQTEMISLVACGHSFGGVQHDPFPDIAPELNDPNNLRSVSHFDLTPQEFDNRVAEEYISGQTRNPLVVGLNDTTNSDKRIFGSDGNATMLSFAQSPALFASTCADLLTRMVDTVPSGVQLTEVIKPPACQARGSATDSDRKHAATVWGSPVLIALRTSACSSGTNRGTQIDKPASSGPTALVRHRTSRCRRPAHPSRSPDTTSQRGSRSTLPATRARGVASMRFMVDGALEDQGGVGFALQDGIVFSNTSCQTSTQNPRTARLDIAVRTGLNPTRVVLEQEARDSVDRPIVITTPIPPPTAAQAVNDVYKLWSITITDNGLTTPYTISAEVDGVDIAAHGRVVLSMLPVCAD</sequence>
<gene>
    <name evidence="10" type="ORF">MVEN_01949300</name>
</gene>
<evidence type="ECO:0000256" key="7">
    <source>
        <dbReference type="RuleBase" id="RU363051"/>
    </source>
</evidence>
<name>A0A8H7CLF7_9AGAR</name>
<evidence type="ECO:0000256" key="3">
    <source>
        <dbReference type="ARBA" id="ARBA00022723"/>
    </source>
</evidence>
<dbReference type="InterPro" id="IPR044831">
    <property type="entry name" value="Ccp1-like"/>
</dbReference>
<comment type="caution">
    <text evidence="10">The sequence shown here is derived from an EMBL/GenBank/DDBJ whole genome shotgun (WGS) entry which is preliminary data.</text>
</comment>
<keyword evidence="3" id="KW-0479">Metal-binding</keyword>
<dbReference type="GO" id="GO:0000302">
    <property type="term" value="P:response to reactive oxygen species"/>
    <property type="evidence" value="ECO:0007669"/>
    <property type="project" value="TreeGrafter"/>
</dbReference>
<dbReference type="Pfam" id="PF00141">
    <property type="entry name" value="peroxidase"/>
    <property type="match status" value="1"/>
</dbReference>
<evidence type="ECO:0000313" key="11">
    <source>
        <dbReference type="Proteomes" id="UP000620124"/>
    </source>
</evidence>
<dbReference type="PRINTS" id="PR00458">
    <property type="entry name" value="PEROXIDASE"/>
</dbReference>
<evidence type="ECO:0000256" key="8">
    <source>
        <dbReference type="SAM" id="MobiDB-lite"/>
    </source>
</evidence>
<dbReference type="Proteomes" id="UP000620124">
    <property type="component" value="Unassembled WGS sequence"/>
</dbReference>
<dbReference type="Gene3D" id="1.10.520.10">
    <property type="match status" value="1"/>
</dbReference>
<evidence type="ECO:0000256" key="5">
    <source>
        <dbReference type="ARBA" id="ARBA00023004"/>
    </source>
</evidence>
<dbReference type="PANTHER" id="PTHR31356:SF53">
    <property type="entry name" value="HEME PEROXIDASE"/>
    <property type="match status" value="1"/>
</dbReference>
<feature type="region of interest" description="Disordered" evidence="8">
    <location>
        <begin position="363"/>
        <end position="418"/>
    </location>
</feature>
<feature type="compositionally biased region" description="Basic residues" evidence="8">
    <location>
        <begin position="384"/>
        <end position="396"/>
    </location>
</feature>
<dbReference type="GO" id="GO:0020037">
    <property type="term" value="F:heme binding"/>
    <property type="evidence" value="ECO:0007669"/>
    <property type="project" value="UniProtKB-UniRule"/>
</dbReference>
<keyword evidence="1 7" id="KW-0575">Peroxidase</keyword>
<dbReference type="PANTHER" id="PTHR31356">
    <property type="entry name" value="THYLAKOID LUMENAL 29 KDA PROTEIN, CHLOROPLASTIC-RELATED"/>
    <property type="match status" value="1"/>
</dbReference>
<evidence type="ECO:0000259" key="9">
    <source>
        <dbReference type="PROSITE" id="PS50873"/>
    </source>
</evidence>
<protein>
    <recommendedName>
        <fullName evidence="7">Peroxidase</fullName>
        <ecNumber evidence="7">1.11.1.-</ecNumber>
    </recommendedName>
</protein>
<keyword evidence="7" id="KW-0732">Signal</keyword>
<keyword evidence="5" id="KW-0408">Iron</keyword>
<keyword evidence="11" id="KW-1185">Reference proteome</keyword>
<dbReference type="GO" id="GO:0034599">
    <property type="term" value="P:cellular response to oxidative stress"/>
    <property type="evidence" value="ECO:0007669"/>
    <property type="project" value="InterPro"/>
</dbReference>
<reference evidence="10" key="1">
    <citation type="submission" date="2020-05" db="EMBL/GenBank/DDBJ databases">
        <title>Mycena genomes resolve the evolution of fungal bioluminescence.</title>
        <authorList>
            <person name="Tsai I.J."/>
        </authorList>
    </citation>
    <scope>NUCLEOTIDE SEQUENCE</scope>
    <source>
        <strain evidence="10">CCC161011</strain>
    </source>
</reference>
<dbReference type="PROSITE" id="PS50873">
    <property type="entry name" value="PEROXIDASE_4"/>
    <property type="match status" value="1"/>
</dbReference>
<dbReference type="AlphaFoldDB" id="A0A8H7CLF7"/>
<dbReference type="Gene3D" id="1.10.420.10">
    <property type="entry name" value="Peroxidase, domain 2"/>
    <property type="match status" value="1"/>
</dbReference>
<feature type="chain" id="PRO_5034645357" description="Peroxidase" evidence="7">
    <location>
        <begin position="22"/>
        <end position="554"/>
    </location>
</feature>
<keyword evidence="2" id="KW-0349">Heme</keyword>
<dbReference type="SUPFAM" id="SSF48113">
    <property type="entry name" value="Heme-dependent peroxidases"/>
    <property type="match status" value="1"/>
</dbReference>
<organism evidence="10 11">
    <name type="scientific">Mycena venus</name>
    <dbReference type="NCBI Taxonomy" id="2733690"/>
    <lineage>
        <taxon>Eukaryota</taxon>
        <taxon>Fungi</taxon>
        <taxon>Dikarya</taxon>
        <taxon>Basidiomycota</taxon>
        <taxon>Agaricomycotina</taxon>
        <taxon>Agaricomycetes</taxon>
        <taxon>Agaricomycetidae</taxon>
        <taxon>Agaricales</taxon>
        <taxon>Marasmiineae</taxon>
        <taxon>Mycenaceae</taxon>
        <taxon>Mycena</taxon>
    </lineage>
</organism>
<dbReference type="GO" id="GO:0042744">
    <property type="term" value="P:hydrogen peroxide catabolic process"/>
    <property type="evidence" value="ECO:0007669"/>
    <property type="project" value="TreeGrafter"/>
</dbReference>
<evidence type="ECO:0000256" key="2">
    <source>
        <dbReference type="ARBA" id="ARBA00022617"/>
    </source>
</evidence>
<dbReference type="InterPro" id="IPR002016">
    <property type="entry name" value="Haem_peroxidase"/>
</dbReference>
<feature type="compositionally biased region" description="Polar residues" evidence="8">
    <location>
        <begin position="400"/>
        <end position="414"/>
    </location>
</feature>
<evidence type="ECO:0000256" key="4">
    <source>
        <dbReference type="ARBA" id="ARBA00023002"/>
    </source>
</evidence>
<dbReference type="OrthoDB" id="2144714at2759"/>
<evidence type="ECO:0000256" key="1">
    <source>
        <dbReference type="ARBA" id="ARBA00022559"/>
    </source>
</evidence>
<dbReference type="EMBL" id="JACAZI010000019">
    <property type="protein sequence ID" value="KAF7340302.1"/>
    <property type="molecule type" value="Genomic_DNA"/>
</dbReference>
<dbReference type="GO" id="GO:0046872">
    <property type="term" value="F:metal ion binding"/>
    <property type="evidence" value="ECO:0007669"/>
    <property type="project" value="UniProtKB-UniRule"/>
</dbReference>
<accession>A0A8H7CLF7</accession>
<proteinExistence type="inferred from homology"/>
<evidence type="ECO:0000256" key="6">
    <source>
        <dbReference type="RuleBase" id="RU004241"/>
    </source>
</evidence>
<evidence type="ECO:0000313" key="10">
    <source>
        <dbReference type="EMBL" id="KAF7340302.1"/>
    </source>
</evidence>
<dbReference type="EC" id="1.11.1.-" evidence="7"/>
<feature type="domain" description="Plant heme peroxidase family profile" evidence="9">
    <location>
        <begin position="144"/>
        <end position="312"/>
    </location>
</feature>